<protein>
    <submittedName>
        <fullName evidence="3">Ferredoxin--NADP reductase</fullName>
        <ecNumber evidence="3">1.18.1.2</ecNumber>
    </submittedName>
</protein>
<proteinExistence type="predicted"/>
<dbReference type="EMBL" id="CP037423">
    <property type="protein sequence ID" value="QDV47690.1"/>
    <property type="molecule type" value="Genomic_DNA"/>
</dbReference>
<dbReference type="PRINTS" id="PR00469">
    <property type="entry name" value="PNDRDTASEII"/>
</dbReference>
<dbReference type="EC" id="1.18.1.2" evidence="3"/>
<dbReference type="GO" id="GO:0004324">
    <property type="term" value="F:ferredoxin-NADP+ reductase activity"/>
    <property type="evidence" value="ECO:0007669"/>
    <property type="project" value="UniProtKB-EC"/>
</dbReference>
<name>A0A518I3L0_9BACT</name>
<organism evidence="3 4">
    <name type="scientific">Stieleria neptunia</name>
    <dbReference type="NCBI Taxonomy" id="2527979"/>
    <lineage>
        <taxon>Bacteria</taxon>
        <taxon>Pseudomonadati</taxon>
        <taxon>Planctomycetota</taxon>
        <taxon>Planctomycetia</taxon>
        <taxon>Pirellulales</taxon>
        <taxon>Pirellulaceae</taxon>
        <taxon>Stieleria</taxon>
    </lineage>
</organism>
<evidence type="ECO:0000256" key="1">
    <source>
        <dbReference type="ARBA" id="ARBA00022630"/>
    </source>
</evidence>
<dbReference type="OrthoDB" id="9778740at2"/>
<keyword evidence="4" id="KW-1185">Reference proteome</keyword>
<evidence type="ECO:0000313" key="3">
    <source>
        <dbReference type="EMBL" id="QDV47690.1"/>
    </source>
</evidence>
<dbReference type="SUPFAM" id="SSF51905">
    <property type="entry name" value="FAD/NAD(P)-binding domain"/>
    <property type="match status" value="2"/>
</dbReference>
<dbReference type="InterPro" id="IPR050097">
    <property type="entry name" value="Ferredoxin-NADP_redctase_2"/>
</dbReference>
<dbReference type="Pfam" id="PF13738">
    <property type="entry name" value="Pyr_redox_3"/>
    <property type="match status" value="1"/>
</dbReference>
<keyword evidence="2 3" id="KW-0560">Oxidoreductase</keyword>
<dbReference type="KEGG" id="snep:Enr13x_76010"/>
<reference evidence="3 4" key="1">
    <citation type="submission" date="2019-03" db="EMBL/GenBank/DDBJ databases">
        <title>Deep-cultivation of Planctomycetes and their phenomic and genomic characterization uncovers novel biology.</title>
        <authorList>
            <person name="Wiegand S."/>
            <person name="Jogler M."/>
            <person name="Boedeker C."/>
            <person name="Pinto D."/>
            <person name="Vollmers J."/>
            <person name="Rivas-Marin E."/>
            <person name="Kohn T."/>
            <person name="Peeters S.H."/>
            <person name="Heuer A."/>
            <person name="Rast P."/>
            <person name="Oberbeckmann S."/>
            <person name="Bunk B."/>
            <person name="Jeske O."/>
            <person name="Meyerdierks A."/>
            <person name="Storesund J.E."/>
            <person name="Kallscheuer N."/>
            <person name="Luecker S."/>
            <person name="Lage O.M."/>
            <person name="Pohl T."/>
            <person name="Merkel B.J."/>
            <person name="Hornburger P."/>
            <person name="Mueller R.-W."/>
            <person name="Bruemmer F."/>
            <person name="Labrenz M."/>
            <person name="Spormann A.M."/>
            <person name="Op den Camp H."/>
            <person name="Overmann J."/>
            <person name="Amann R."/>
            <person name="Jetten M.S.M."/>
            <person name="Mascher T."/>
            <person name="Medema M.H."/>
            <person name="Devos D.P."/>
            <person name="Kaster A.-K."/>
            <person name="Ovreas L."/>
            <person name="Rohde M."/>
            <person name="Galperin M.Y."/>
            <person name="Jogler C."/>
        </authorList>
    </citation>
    <scope>NUCLEOTIDE SEQUENCE [LARGE SCALE GENOMIC DNA]</scope>
    <source>
        <strain evidence="3 4">Enr13</strain>
    </source>
</reference>
<keyword evidence="1" id="KW-0285">Flavoprotein</keyword>
<dbReference type="AlphaFoldDB" id="A0A518I3L0"/>
<evidence type="ECO:0000313" key="4">
    <source>
        <dbReference type="Proteomes" id="UP000319004"/>
    </source>
</evidence>
<evidence type="ECO:0000256" key="2">
    <source>
        <dbReference type="ARBA" id="ARBA00023002"/>
    </source>
</evidence>
<dbReference type="InterPro" id="IPR036188">
    <property type="entry name" value="FAD/NAD-bd_sf"/>
</dbReference>
<dbReference type="Gene3D" id="3.50.50.60">
    <property type="entry name" value="FAD/NAD(P)-binding domain"/>
    <property type="match status" value="3"/>
</dbReference>
<dbReference type="RefSeq" id="WP_145391768.1">
    <property type="nucleotide sequence ID" value="NZ_CP037423.1"/>
</dbReference>
<dbReference type="PANTHER" id="PTHR48105">
    <property type="entry name" value="THIOREDOXIN REDUCTASE 1-RELATED-RELATED"/>
    <property type="match status" value="1"/>
</dbReference>
<accession>A0A518I3L0</accession>
<dbReference type="Proteomes" id="UP000319004">
    <property type="component" value="Chromosome"/>
</dbReference>
<dbReference type="PRINTS" id="PR00368">
    <property type="entry name" value="FADPNR"/>
</dbReference>
<gene>
    <name evidence="3" type="ORF">Enr13x_76010</name>
</gene>
<sequence length="367" mass="40039">MSNPQPTASPDDARSTRVAIVGAGPIGLELAVALRRCGIEFELFDAGSIGNTISWWAPQTRWFSSNERIAIAGVPLLTSDQTKATREQYLTYLRGVATQFEIRVHTHCPVVNITRDEQNSGQGSGRFAVTTKPGGRPTVWSAEAVVLAIGGTDFPKKLGIPGEDLPHVDGYLRETHRYFGRNVLIIGGRNSAIEAALRLHHAGANVSLSYRGSELPEDHIKYWLLPEIKGLLAAGRIADFTGTLPVQISSECVQLKSIDDGSIAEVKADDVLSLIGYEQDKTLMRTAGIELSESMQRPTYDENTMQTNVPGIYIAGTATAGTQSSKYKTFLENCHDHVDKIVAHLSGRHIDSAPLQYRDQIMTQPES</sequence>